<reference evidence="2" key="1">
    <citation type="submission" date="2018-04" db="EMBL/GenBank/DDBJ databases">
        <title>WGS assembly of Panicum hallii.</title>
        <authorList>
            <person name="Lovell J."/>
            <person name="Jenkins J."/>
            <person name="Lowry D."/>
            <person name="Mamidi S."/>
            <person name="Sreedasyam A."/>
            <person name="Weng X."/>
            <person name="Barry K."/>
            <person name="Bonette J."/>
            <person name="Campitelli B."/>
            <person name="Daum C."/>
            <person name="Gordon S."/>
            <person name="Gould B."/>
            <person name="Lipzen A."/>
            <person name="Macqueen A."/>
            <person name="Palacio-Mejia J."/>
            <person name="Plott C."/>
            <person name="Shakirov E."/>
            <person name="Shu S."/>
            <person name="Yoshinaga Y."/>
            <person name="Zane M."/>
            <person name="Rokhsar D."/>
            <person name="Grimwood J."/>
            <person name="Schmutz J."/>
            <person name="Juenger T."/>
        </authorList>
    </citation>
    <scope>NUCLEOTIDE SEQUENCE [LARGE SCALE GENOMIC DNA]</scope>
    <source>
        <strain evidence="2">FIL2</strain>
    </source>
</reference>
<organism evidence="2">
    <name type="scientific">Panicum hallii</name>
    <dbReference type="NCBI Taxonomy" id="206008"/>
    <lineage>
        <taxon>Eukaryota</taxon>
        <taxon>Viridiplantae</taxon>
        <taxon>Streptophyta</taxon>
        <taxon>Embryophyta</taxon>
        <taxon>Tracheophyta</taxon>
        <taxon>Spermatophyta</taxon>
        <taxon>Magnoliopsida</taxon>
        <taxon>Liliopsida</taxon>
        <taxon>Poales</taxon>
        <taxon>Poaceae</taxon>
        <taxon>PACMAD clade</taxon>
        <taxon>Panicoideae</taxon>
        <taxon>Panicodae</taxon>
        <taxon>Paniceae</taxon>
        <taxon>Panicinae</taxon>
        <taxon>Panicum</taxon>
        <taxon>Panicum sect. Panicum</taxon>
    </lineage>
</organism>
<feature type="compositionally biased region" description="Acidic residues" evidence="1">
    <location>
        <begin position="143"/>
        <end position="166"/>
    </location>
</feature>
<proteinExistence type="predicted"/>
<dbReference type="EMBL" id="CM008048">
    <property type="protein sequence ID" value="PAN18624.1"/>
    <property type="molecule type" value="Genomic_DNA"/>
</dbReference>
<dbReference type="Gramene" id="PAN18624">
    <property type="protein sequence ID" value="PAN18624"/>
    <property type="gene ID" value="PAHAL_3G215000"/>
</dbReference>
<dbReference type="Proteomes" id="UP000243499">
    <property type="component" value="Chromosome 3"/>
</dbReference>
<name>A0A2S3HAG6_9POAL</name>
<gene>
    <name evidence="2" type="ORF">PAHAL_3G215000</name>
</gene>
<feature type="region of interest" description="Disordered" evidence="1">
    <location>
        <begin position="77"/>
        <end position="177"/>
    </location>
</feature>
<evidence type="ECO:0000256" key="1">
    <source>
        <dbReference type="SAM" id="MobiDB-lite"/>
    </source>
</evidence>
<protein>
    <submittedName>
        <fullName evidence="2">Uncharacterized protein</fullName>
    </submittedName>
</protein>
<accession>A0A2S3HAG6</accession>
<dbReference type="AlphaFoldDB" id="A0A2S3HAG6"/>
<sequence>MQLVDFIVAHYMWGSKKYIILWRELDIESIEIKSDEHLLEWFQVNLKKGVVHIIAQINDFDSPIQFSLTKHRCHPSLRNRVPTNERATRETTTNVRAKSTSKKKRTTYESVGVDEEGMYSDTDSLVAPSDSSYDIDLTASSDSGDDCSDPEFDPDSEIVDGDDEFDPPPFSYDADDPCIGQCGVPRCGSMQISGYPSSYVE</sequence>
<evidence type="ECO:0000313" key="2">
    <source>
        <dbReference type="EMBL" id="PAN18624.1"/>
    </source>
</evidence>